<proteinExistence type="predicted"/>
<dbReference type="Proteomes" id="UP000298324">
    <property type="component" value="Unassembled WGS sequence"/>
</dbReference>
<gene>
    <name evidence="1" type="ORF">Psch_01120</name>
</gene>
<evidence type="ECO:0000313" key="1">
    <source>
        <dbReference type="EMBL" id="TEB07565.1"/>
    </source>
</evidence>
<dbReference type="EMBL" id="QFGA01000001">
    <property type="protein sequence ID" value="TEB07565.1"/>
    <property type="molecule type" value="Genomic_DNA"/>
</dbReference>
<accession>A0A4Y7REY1</accession>
<sequence length="421" mass="47842">MDQKVYDRTITNKYLGVQRIIKGGSPLETRIKAESQLAKWARQEKLHKERERFESLKELAELDTRQAGNAIKACDSILKINLCSASKLDWASFYHDQLLPPFVFKEHPPRYEQVVREMRIPRKSFFSELIFPSARKKRLALEEAARVAFEEQMRDYNAKKESAQTSYEAQRAAFINEQSKFNRSVDQLQLDVEKVQPYAVASLARIALAGLELPDEIEVDFDAHYHGTEKLIVISGILPGPLEMPRIVRYEYHGEENGILPVEMDQDSFEHYYESTLLQIALSAVHRIFTSIPDRQIHIVGFNGLIGEGESCIFTCKTSRDLFNPIDLARNTPDMSFQAMQGVMVKPVTGLTPVEPLAWPTKPTFLRPETGEIITKPDGRRQPAAYQSGEIKNAANDLLVGLLDQLEQDLSKRPGDGDVVH</sequence>
<dbReference type="AlphaFoldDB" id="A0A4Y7REY1"/>
<organism evidence="1 2">
    <name type="scientific">Pelotomaculum schinkii</name>
    <dbReference type="NCBI Taxonomy" id="78350"/>
    <lineage>
        <taxon>Bacteria</taxon>
        <taxon>Bacillati</taxon>
        <taxon>Bacillota</taxon>
        <taxon>Clostridia</taxon>
        <taxon>Eubacteriales</taxon>
        <taxon>Desulfotomaculaceae</taxon>
        <taxon>Pelotomaculum</taxon>
    </lineage>
</organism>
<name>A0A4Y7REY1_9FIRM</name>
<reference evidence="1 2" key="1">
    <citation type="journal article" date="2018" name="Environ. Microbiol.">
        <title>Novel energy conservation strategies and behaviour of Pelotomaculum schinkii driving syntrophic propionate catabolism.</title>
        <authorList>
            <person name="Hidalgo-Ahumada C.A.P."/>
            <person name="Nobu M.K."/>
            <person name="Narihiro T."/>
            <person name="Tamaki H."/>
            <person name="Liu W.T."/>
            <person name="Kamagata Y."/>
            <person name="Stams A.J.M."/>
            <person name="Imachi H."/>
            <person name="Sousa D.Z."/>
        </authorList>
    </citation>
    <scope>NUCLEOTIDE SEQUENCE [LARGE SCALE GENOMIC DNA]</scope>
    <source>
        <strain evidence="1 2">HH</strain>
    </source>
</reference>
<comment type="caution">
    <text evidence="1">The sequence shown here is derived from an EMBL/GenBank/DDBJ whole genome shotgun (WGS) entry which is preliminary data.</text>
</comment>
<evidence type="ECO:0000313" key="2">
    <source>
        <dbReference type="Proteomes" id="UP000298324"/>
    </source>
</evidence>
<keyword evidence="2" id="KW-1185">Reference proteome</keyword>
<dbReference type="RefSeq" id="WP_190239423.1">
    <property type="nucleotide sequence ID" value="NZ_QFGA01000001.1"/>
</dbReference>
<protein>
    <submittedName>
        <fullName evidence="1">Uncharacterized protein</fullName>
    </submittedName>
</protein>